<dbReference type="InterPro" id="IPR019734">
    <property type="entry name" value="TPR_rpt"/>
</dbReference>
<evidence type="ECO:0000313" key="3">
    <source>
        <dbReference type="Proteomes" id="UP000439903"/>
    </source>
</evidence>
<dbReference type="SUPFAM" id="SSF48452">
    <property type="entry name" value="TPR-like"/>
    <property type="match status" value="1"/>
</dbReference>
<dbReference type="InterPro" id="IPR011990">
    <property type="entry name" value="TPR-like_helical_dom_sf"/>
</dbReference>
<dbReference type="EMBL" id="WTPW01000058">
    <property type="protein sequence ID" value="KAF0553180.1"/>
    <property type="molecule type" value="Genomic_DNA"/>
</dbReference>
<proteinExistence type="predicted"/>
<keyword evidence="1" id="KW-0802">TPR repeat</keyword>
<reference evidence="2 3" key="1">
    <citation type="journal article" date="2019" name="Environ. Microbiol.">
        <title>At the nexus of three kingdoms: the genome of the mycorrhizal fungus Gigaspora margarita provides insights into plant, endobacterial and fungal interactions.</title>
        <authorList>
            <person name="Venice F."/>
            <person name="Ghignone S."/>
            <person name="Salvioli di Fossalunga A."/>
            <person name="Amselem J."/>
            <person name="Novero M."/>
            <person name="Xianan X."/>
            <person name="Sedzielewska Toro K."/>
            <person name="Morin E."/>
            <person name="Lipzen A."/>
            <person name="Grigoriev I.V."/>
            <person name="Henrissat B."/>
            <person name="Martin F.M."/>
            <person name="Bonfante P."/>
        </authorList>
    </citation>
    <scope>NUCLEOTIDE SEQUENCE [LARGE SCALE GENOMIC DNA]</scope>
    <source>
        <strain evidence="2 3">BEG34</strain>
    </source>
</reference>
<gene>
    <name evidence="2" type="ORF">F8M41_020564</name>
</gene>
<name>A0A8H4B1P8_GIGMA</name>
<feature type="repeat" description="TPR" evidence="1">
    <location>
        <begin position="189"/>
        <end position="222"/>
    </location>
</feature>
<comment type="caution">
    <text evidence="2">The sequence shown here is derived from an EMBL/GenBank/DDBJ whole genome shotgun (WGS) entry which is preliminary data.</text>
</comment>
<organism evidence="2 3">
    <name type="scientific">Gigaspora margarita</name>
    <dbReference type="NCBI Taxonomy" id="4874"/>
    <lineage>
        <taxon>Eukaryota</taxon>
        <taxon>Fungi</taxon>
        <taxon>Fungi incertae sedis</taxon>
        <taxon>Mucoromycota</taxon>
        <taxon>Glomeromycotina</taxon>
        <taxon>Glomeromycetes</taxon>
        <taxon>Diversisporales</taxon>
        <taxon>Gigasporaceae</taxon>
        <taxon>Gigaspora</taxon>
    </lineage>
</organism>
<dbReference type="PROSITE" id="PS50005">
    <property type="entry name" value="TPR"/>
    <property type="match status" value="1"/>
</dbReference>
<accession>A0A8H4B1P8</accession>
<dbReference type="Gene3D" id="1.25.40.10">
    <property type="entry name" value="Tetratricopeptide repeat domain"/>
    <property type="match status" value="1"/>
</dbReference>
<evidence type="ECO:0000256" key="1">
    <source>
        <dbReference type="PROSITE-ProRule" id="PRU00339"/>
    </source>
</evidence>
<evidence type="ECO:0000313" key="2">
    <source>
        <dbReference type="EMBL" id="KAF0553180.1"/>
    </source>
</evidence>
<dbReference type="AlphaFoldDB" id="A0A8H4B1P8"/>
<protein>
    <submittedName>
        <fullName evidence="2">FabD/lysophospholipase-like protein</fullName>
    </submittedName>
</protein>
<keyword evidence="3" id="KW-1185">Reference proteome</keyword>
<sequence>MTFFSRLEEMRNVAKINIAILNIIESGNDAYKMAKETIEQVRKSVIENFQFVSKAELHLEVLEDFLWIISGEDLSDSNTSFLITFPVASELDKDDNYINYLNNQQSFNQNIYYYKAVYFEHLAEKETKINKLKILRHWQSAHENYNIAHEIDPDNPIYSLENARCLLKLSKYTQVIKLSETYPGLNSLSEYWHLRSVAYSKQRSYKDAMACNTEALSLDPGNNSASKYRELIKKLNVDNNIEHHIDRHKKELTYEIDYLKNSHSDESPSYKILSIDARGIREILPAL</sequence>
<dbReference type="OrthoDB" id="1658288at2759"/>
<dbReference type="Proteomes" id="UP000439903">
    <property type="component" value="Unassembled WGS sequence"/>
</dbReference>